<dbReference type="Proteomes" id="UP000439903">
    <property type="component" value="Unassembled WGS sequence"/>
</dbReference>
<dbReference type="Pfam" id="PF12937">
    <property type="entry name" value="F-box-like"/>
    <property type="match status" value="1"/>
</dbReference>
<evidence type="ECO:0000259" key="1">
    <source>
        <dbReference type="Pfam" id="PF12937"/>
    </source>
</evidence>
<dbReference type="EMBL" id="WTPW01001744">
    <property type="protein sequence ID" value="KAF0416731.1"/>
    <property type="molecule type" value="Genomic_DNA"/>
</dbReference>
<dbReference type="Gene3D" id="3.80.10.10">
    <property type="entry name" value="Ribonuclease Inhibitor"/>
    <property type="match status" value="1"/>
</dbReference>
<protein>
    <recommendedName>
        <fullName evidence="1">F-box domain-containing protein</fullName>
    </recommendedName>
</protein>
<dbReference type="InterPro" id="IPR036047">
    <property type="entry name" value="F-box-like_dom_sf"/>
</dbReference>
<dbReference type="SUPFAM" id="SSF52047">
    <property type="entry name" value="RNI-like"/>
    <property type="match status" value="1"/>
</dbReference>
<keyword evidence="3" id="KW-1185">Reference proteome</keyword>
<comment type="caution">
    <text evidence="2">The sequence shown here is derived from an EMBL/GenBank/DDBJ whole genome shotgun (WGS) entry which is preliminary data.</text>
</comment>
<organism evidence="2 3">
    <name type="scientific">Gigaspora margarita</name>
    <dbReference type="NCBI Taxonomy" id="4874"/>
    <lineage>
        <taxon>Eukaryota</taxon>
        <taxon>Fungi</taxon>
        <taxon>Fungi incertae sedis</taxon>
        <taxon>Mucoromycota</taxon>
        <taxon>Glomeromycotina</taxon>
        <taxon>Glomeromycetes</taxon>
        <taxon>Diversisporales</taxon>
        <taxon>Gigasporaceae</taxon>
        <taxon>Gigaspora</taxon>
    </lineage>
</organism>
<evidence type="ECO:0000313" key="2">
    <source>
        <dbReference type="EMBL" id="KAF0416731.1"/>
    </source>
</evidence>
<feature type="domain" description="F-box" evidence="1">
    <location>
        <begin position="11"/>
        <end position="51"/>
    </location>
</feature>
<name>A0A8H3X6M7_GIGMA</name>
<evidence type="ECO:0000313" key="3">
    <source>
        <dbReference type="Proteomes" id="UP000439903"/>
    </source>
</evidence>
<gene>
    <name evidence="2" type="ORF">F8M41_007378</name>
</gene>
<accession>A0A8H3X6M7</accession>
<reference evidence="2 3" key="1">
    <citation type="journal article" date="2019" name="Environ. Microbiol.">
        <title>At the nexus of three kingdoms: the genome of the mycorrhizal fungus Gigaspora margarita provides insights into plant, endobacterial and fungal interactions.</title>
        <authorList>
            <person name="Venice F."/>
            <person name="Ghignone S."/>
            <person name="Salvioli di Fossalunga A."/>
            <person name="Amselem J."/>
            <person name="Novero M."/>
            <person name="Xianan X."/>
            <person name="Sedzielewska Toro K."/>
            <person name="Morin E."/>
            <person name="Lipzen A."/>
            <person name="Grigoriev I.V."/>
            <person name="Henrissat B."/>
            <person name="Martin F.M."/>
            <person name="Bonfante P."/>
        </authorList>
    </citation>
    <scope>NUCLEOTIDE SEQUENCE [LARGE SCALE GENOMIC DNA]</scope>
    <source>
        <strain evidence="2 3">BEG34</strain>
    </source>
</reference>
<dbReference type="InterPro" id="IPR032675">
    <property type="entry name" value="LRR_dom_sf"/>
</dbReference>
<dbReference type="SUPFAM" id="SSF81383">
    <property type="entry name" value="F-box domain"/>
    <property type="match status" value="1"/>
</dbReference>
<dbReference type="OrthoDB" id="10314328at2759"/>
<dbReference type="AlphaFoldDB" id="A0A8H3X6M7"/>
<sequence>MASKIFMGDMPELMENILNNLNHEFDSLYSCSLVSRHWCKISIPILWRDPFTFNKNSMFISRYFSNFDDDDKFILKECGIDIDFPNTIFSYARFLKVLNLSRLEDCARKWINFHISQQKPIYISKDDLANWLFKSFIESGAILSKLDVYFTEVILKPEIFYSLGKNDHFFSRLHDVSVEVDVVTESYGFGIEVITEPFGIEDTIMLLRILAKNTTKIDTLKLGIFCNIYEPQIYHTLSNIIKSQEQLRRFSLICDEDLELEMHGVISALGSQKNSLQEIELDGCTCSTEFKVLRNCKNLEVLRILYGEEKKLLKVLDSDSDSDLCRISTLEINSYPIDASNLISILKKSGSLLQRLKLDSDDQEICSQSLLQETLMASCPNITFLYISYIRLSTRFLRLIENLRKLQFLTLRCIDDKEEIKSRVKQFAKILPPTLQYLEWVHSHNDILLNHCDAPLKRLVIDFCYDKEKTIKALIKFCTRKETLRYVSLSRYAYISSANDLDNLRKDLDKYVELVPYEDIEF</sequence>
<dbReference type="InterPro" id="IPR001810">
    <property type="entry name" value="F-box_dom"/>
</dbReference>
<proteinExistence type="predicted"/>